<proteinExistence type="predicted"/>
<dbReference type="Proteomes" id="UP000256964">
    <property type="component" value="Unassembled WGS sequence"/>
</dbReference>
<reference evidence="1 2" key="1">
    <citation type="journal article" date="2018" name="Biotechnol. Biofuels">
        <title>Integrative visual omics of the white-rot fungus Polyporus brumalis exposes the biotechnological potential of its oxidative enzymes for delignifying raw plant biomass.</title>
        <authorList>
            <person name="Miyauchi S."/>
            <person name="Rancon A."/>
            <person name="Drula E."/>
            <person name="Hage H."/>
            <person name="Chaduli D."/>
            <person name="Favel A."/>
            <person name="Grisel S."/>
            <person name="Henrissat B."/>
            <person name="Herpoel-Gimbert I."/>
            <person name="Ruiz-Duenas F.J."/>
            <person name="Chevret D."/>
            <person name="Hainaut M."/>
            <person name="Lin J."/>
            <person name="Wang M."/>
            <person name="Pangilinan J."/>
            <person name="Lipzen A."/>
            <person name="Lesage-Meessen L."/>
            <person name="Navarro D."/>
            <person name="Riley R."/>
            <person name="Grigoriev I.V."/>
            <person name="Zhou S."/>
            <person name="Raouche S."/>
            <person name="Rosso M.N."/>
        </authorList>
    </citation>
    <scope>NUCLEOTIDE SEQUENCE [LARGE SCALE GENOMIC DNA]</scope>
    <source>
        <strain evidence="1 2">BRFM 1820</strain>
    </source>
</reference>
<evidence type="ECO:0000313" key="2">
    <source>
        <dbReference type="Proteomes" id="UP000256964"/>
    </source>
</evidence>
<accession>A0A371D1V4</accession>
<keyword evidence="2" id="KW-1185">Reference proteome</keyword>
<gene>
    <name evidence="1" type="ORF">OH76DRAFT_832035</name>
</gene>
<dbReference type="AlphaFoldDB" id="A0A371D1V4"/>
<evidence type="ECO:0000313" key="1">
    <source>
        <dbReference type="EMBL" id="RDX46526.1"/>
    </source>
</evidence>
<name>A0A371D1V4_9APHY</name>
<organism evidence="1 2">
    <name type="scientific">Lentinus brumalis</name>
    <dbReference type="NCBI Taxonomy" id="2498619"/>
    <lineage>
        <taxon>Eukaryota</taxon>
        <taxon>Fungi</taxon>
        <taxon>Dikarya</taxon>
        <taxon>Basidiomycota</taxon>
        <taxon>Agaricomycotina</taxon>
        <taxon>Agaricomycetes</taxon>
        <taxon>Polyporales</taxon>
        <taxon>Polyporaceae</taxon>
        <taxon>Lentinus</taxon>
    </lineage>
</organism>
<dbReference type="EMBL" id="KZ857426">
    <property type="protein sequence ID" value="RDX46526.1"/>
    <property type="molecule type" value="Genomic_DNA"/>
</dbReference>
<protein>
    <submittedName>
        <fullName evidence="1">Uncharacterized protein</fullName>
    </submittedName>
</protein>
<sequence>MDVWTLADGMHHDGLRLLPPVLLPLAERVIVHLHPLRRATTMTSVMLHLPAGTLSRRSYHAIDYSTLQTDGQTSTFLCPSGRSRALLTDSHGPRTELWSLSANLGMRITDQGRPAIVFSAASPALMTPQGCNSNAPCDSFVHTQQIRWLPTCKTCWRSCMEVTVRDLGSLDVRYLSTKHTPFYHDLLGGPCQQEIRFISCLKLERLSRRRRPSLVLSFSVCRPSNMVVQFPRRVRGPFGPSGPCFRTFSS</sequence>